<accession>A0A4U7JIT9</accession>
<keyword evidence="2" id="KW-1185">Reference proteome</keyword>
<protein>
    <submittedName>
        <fullName evidence="1">Uncharacterized protein</fullName>
    </submittedName>
</protein>
<dbReference type="OrthoDB" id="1739386at2"/>
<dbReference type="KEGG" id="rher:EHE19_013755"/>
<sequence>MEVYELMQYLQQTQDYIEYSFYKNSSEIMEAIMKNGLDKVLNIISIHEKQKGFFECSSTWEVDASTCYSKFITINLSGEMIFITEVLDNSNTSSDSSNSKSHIENIFGATTFDIDVQKEYGEIISLLKSKPLNSIEKNILTKVVAAFFR</sequence>
<organism evidence="1 2">
    <name type="scientific">Ruminiclostridium herbifermentans</name>
    <dbReference type="NCBI Taxonomy" id="2488810"/>
    <lineage>
        <taxon>Bacteria</taxon>
        <taxon>Bacillati</taxon>
        <taxon>Bacillota</taxon>
        <taxon>Clostridia</taxon>
        <taxon>Eubacteriales</taxon>
        <taxon>Oscillospiraceae</taxon>
        <taxon>Ruminiclostridium</taxon>
    </lineage>
</organism>
<reference evidence="1 2" key="1">
    <citation type="submission" date="2020-09" db="EMBL/GenBank/DDBJ databases">
        <title>Characterization and genome sequencing of Ruminiclostridium sp. nov. MA18.</title>
        <authorList>
            <person name="Rettenmaier R."/>
            <person name="Kowollik M.-L."/>
            <person name="Liebl W."/>
            <person name="Zverlov V."/>
        </authorList>
    </citation>
    <scope>NUCLEOTIDE SEQUENCE [LARGE SCALE GENOMIC DNA]</scope>
    <source>
        <strain evidence="1 2">MA18</strain>
    </source>
</reference>
<evidence type="ECO:0000313" key="1">
    <source>
        <dbReference type="EMBL" id="QNU65946.1"/>
    </source>
</evidence>
<gene>
    <name evidence="1" type="ORF">EHE19_013755</name>
</gene>
<name>A0A4U7JIT9_9FIRM</name>
<dbReference type="Proteomes" id="UP000306409">
    <property type="component" value="Chromosome"/>
</dbReference>
<proteinExistence type="predicted"/>
<evidence type="ECO:0000313" key="2">
    <source>
        <dbReference type="Proteomes" id="UP000306409"/>
    </source>
</evidence>
<dbReference type="EMBL" id="CP061336">
    <property type="protein sequence ID" value="QNU65946.1"/>
    <property type="molecule type" value="Genomic_DNA"/>
</dbReference>
<dbReference type="AlphaFoldDB" id="A0A4U7JIT9"/>
<dbReference type="RefSeq" id="WP_137696693.1">
    <property type="nucleotide sequence ID" value="NZ_CP061336.1"/>
</dbReference>